<dbReference type="OrthoDB" id="5296237at2"/>
<keyword evidence="2" id="KW-1185">Reference proteome</keyword>
<gene>
    <name evidence="1" type="ORF">FHW37_102518</name>
</gene>
<dbReference type="InterPro" id="IPR014056">
    <property type="entry name" value="TypeIITA-like_toxin_pred"/>
</dbReference>
<dbReference type="Proteomes" id="UP000320653">
    <property type="component" value="Unassembled WGS sequence"/>
</dbReference>
<sequence>MFEILETKIYATWFSRLRDERAKARINARIYRLSRGNAGDVKPVGAGISEMRIDYGPGYRLYFIRRGKTVILLLCGGDKSSQSADITLAKALANELEA</sequence>
<dbReference type="EMBL" id="VIWP01000002">
    <property type="protein sequence ID" value="TWF56879.1"/>
    <property type="molecule type" value="Genomic_DNA"/>
</dbReference>
<accession>A0A561R2P6</accession>
<dbReference type="NCBIfam" id="TIGR02683">
    <property type="entry name" value="upstrm_HI1419"/>
    <property type="match status" value="1"/>
</dbReference>
<dbReference type="AlphaFoldDB" id="A0A561R2P6"/>
<protein>
    <submittedName>
        <fullName evidence="1">Putative addiction module killer protein</fullName>
    </submittedName>
</protein>
<proteinExistence type="predicted"/>
<dbReference type="PANTHER" id="PTHR41791">
    <property type="entry name" value="SSL7039 PROTEIN"/>
    <property type="match status" value="1"/>
</dbReference>
<comment type="caution">
    <text evidence="1">The sequence shown here is derived from an EMBL/GenBank/DDBJ whole genome shotgun (WGS) entry which is preliminary data.</text>
</comment>
<reference evidence="1 2" key="1">
    <citation type="submission" date="2019-06" db="EMBL/GenBank/DDBJ databases">
        <title>Sorghum-associated microbial communities from plants grown in Nebraska, USA.</title>
        <authorList>
            <person name="Schachtman D."/>
        </authorList>
    </citation>
    <scope>NUCLEOTIDE SEQUENCE [LARGE SCALE GENOMIC DNA]</scope>
    <source>
        <strain evidence="1 2">1225</strain>
    </source>
</reference>
<evidence type="ECO:0000313" key="2">
    <source>
        <dbReference type="Proteomes" id="UP000320653"/>
    </source>
</evidence>
<organism evidence="1 2">
    <name type="scientific">Neorhizobium alkalisoli</name>
    <dbReference type="NCBI Taxonomy" id="528178"/>
    <lineage>
        <taxon>Bacteria</taxon>
        <taxon>Pseudomonadati</taxon>
        <taxon>Pseudomonadota</taxon>
        <taxon>Alphaproteobacteria</taxon>
        <taxon>Hyphomicrobiales</taxon>
        <taxon>Rhizobiaceae</taxon>
        <taxon>Rhizobium/Agrobacterium group</taxon>
        <taxon>Neorhizobium</taxon>
    </lineage>
</organism>
<name>A0A561R2P6_9HYPH</name>
<dbReference type="RefSeq" id="WP_145634879.1">
    <property type="nucleotide sequence ID" value="NZ_VIWP01000002.1"/>
</dbReference>
<evidence type="ECO:0000313" key="1">
    <source>
        <dbReference type="EMBL" id="TWF56879.1"/>
    </source>
</evidence>
<dbReference type="PANTHER" id="PTHR41791:SF1">
    <property type="entry name" value="SSL7039 PROTEIN"/>
    <property type="match status" value="1"/>
</dbReference>
<dbReference type="PIRSF" id="PIRSF028744">
    <property type="entry name" value="Addict_mod_HI1419"/>
    <property type="match status" value="1"/>
</dbReference>